<dbReference type="InterPro" id="IPR005183">
    <property type="entry name" value="DUF305_CopM-like"/>
</dbReference>
<evidence type="ECO:0000313" key="2">
    <source>
        <dbReference type="EMBL" id="AKU18748.1"/>
    </source>
</evidence>
<gene>
    <name evidence="2" type="ORF">VV02_08175</name>
</gene>
<feature type="domain" description="DUF305" evidence="1">
    <location>
        <begin position="40"/>
        <end position="204"/>
    </location>
</feature>
<dbReference type="PANTHER" id="PTHR36933:SF1">
    <property type="entry name" value="SLL0788 PROTEIN"/>
    <property type="match status" value="1"/>
</dbReference>
<reference evidence="2 3" key="1">
    <citation type="submission" date="2015-03" db="EMBL/GenBank/DDBJ databases">
        <title>Luteipulveratus halotolerans sp. nov., a novel actinobacterium (Dermacoccaceae) from Sarawak, Malaysia.</title>
        <authorList>
            <person name="Juboi H."/>
            <person name="Basik A."/>
            <person name="Shamsul S.S."/>
            <person name="Arnold P."/>
            <person name="Schmitt E.K."/>
            <person name="Sanglier J.-J."/>
            <person name="Yeo T."/>
        </authorList>
    </citation>
    <scope>NUCLEOTIDE SEQUENCE [LARGE SCALE GENOMIC DNA]</scope>
    <source>
        <strain evidence="2 3">MN07-A0370</strain>
    </source>
</reference>
<dbReference type="EMBL" id="CP011112">
    <property type="protein sequence ID" value="AKU18748.1"/>
    <property type="molecule type" value="Genomic_DNA"/>
</dbReference>
<dbReference type="Pfam" id="PF03713">
    <property type="entry name" value="DUF305"/>
    <property type="match status" value="1"/>
</dbReference>
<protein>
    <recommendedName>
        <fullName evidence="1">DUF305 domain-containing protein</fullName>
    </recommendedName>
</protein>
<dbReference type="PANTHER" id="PTHR36933">
    <property type="entry name" value="SLL0788 PROTEIN"/>
    <property type="match status" value="1"/>
</dbReference>
<evidence type="ECO:0000313" key="3">
    <source>
        <dbReference type="Proteomes" id="UP000066480"/>
    </source>
</evidence>
<dbReference type="STRING" id="571913.VV02_08175"/>
<accession>A0A0K1JQ86</accession>
<dbReference type="Gene3D" id="1.20.1260.10">
    <property type="match status" value="1"/>
</dbReference>
<dbReference type="AlphaFoldDB" id="A0A0K1JQ86"/>
<dbReference type="OrthoDB" id="26872at2"/>
<name>A0A0K1JQ86_9MICO</name>
<dbReference type="KEGG" id="lmoi:VV02_08175"/>
<sequence length="217" mass="23642">MNQARRPLLLSLGAVLLAVLAGFGGYLIGKPSFPDDGSADAGFARDMQAHHAQAVDMSLIIRSHTSATDVTTLAYDIATSQENQRGQLRGWLVTWKLSQARSGQPMDWMKNTGHNHPGTVPGTMLMPDGRMPGLATAAEMRQLQALRGKPAEILYLQLMIIHHRSGVKMAQACVDVCREPDVVDLAKTMVSGQQSEIQLMTDYLTKRGAQPLPDPTR</sequence>
<dbReference type="InterPro" id="IPR012347">
    <property type="entry name" value="Ferritin-like"/>
</dbReference>
<dbReference type="Proteomes" id="UP000066480">
    <property type="component" value="Chromosome"/>
</dbReference>
<evidence type="ECO:0000259" key="1">
    <source>
        <dbReference type="Pfam" id="PF03713"/>
    </source>
</evidence>
<keyword evidence="3" id="KW-1185">Reference proteome</keyword>
<proteinExistence type="predicted"/>
<organism evidence="2 3">
    <name type="scientific">Luteipulveratus mongoliensis</name>
    <dbReference type="NCBI Taxonomy" id="571913"/>
    <lineage>
        <taxon>Bacteria</taxon>
        <taxon>Bacillati</taxon>
        <taxon>Actinomycetota</taxon>
        <taxon>Actinomycetes</taxon>
        <taxon>Micrococcales</taxon>
        <taxon>Dermacoccaceae</taxon>
        <taxon>Luteipulveratus</taxon>
    </lineage>
</organism>